<comment type="similarity">
    <text evidence="1">Belongs to the helicase family.</text>
</comment>
<evidence type="ECO:0000313" key="4">
    <source>
        <dbReference type="EMBL" id="CAG8698277.1"/>
    </source>
</evidence>
<dbReference type="Proteomes" id="UP000789508">
    <property type="component" value="Unassembled WGS sequence"/>
</dbReference>
<dbReference type="GO" id="GO:0000723">
    <property type="term" value="P:telomere maintenance"/>
    <property type="evidence" value="ECO:0007669"/>
    <property type="project" value="InterPro"/>
</dbReference>
<keyword evidence="5" id="KW-1185">Reference proteome</keyword>
<dbReference type="FunFam" id="3.40.50.300:FF:002884">
    <property type="entry name" value="ATP-dependent DNA helicase"/>
    <property type="match status" value="1"/>
</dbReference>
<dbReference type="CDD" id="cd18809">
    <property type="entry name" value="SF1_C_RecD"/>
    <property type="match status" value="1"/>
</dbReference>
<feature type="domain" description="DNA helicase Pif1-like 2B" evidence="3">
    <location>
        <begin position="263"/>
        <end position="306"/>
    </location>
</feature>
<accession>A0A9N9HNM6</accession>
<keyword evidence="1" id="KW-0378">Hydrolase</keyword>
<dbReference type="EC" id="5.6.2.3" evidence="1"/>
<dbReference type="PANTHER" id="PTHR10492:SF57">
    <property type="entry name" value="ATP-DEPENDENT DNA HELICASE"/>
    <property type="match status" value="1"/>
</dbReference>
<reference evidence="4" key="1">
    <citation type="submission" date="2021-06" db="EMBL/GenBank/DDBJ databases">
        <authorList>
            <person name="Kallberg Y."/>
            <person name="Tangrot J."/>
            <person name="Rosling A."/>
        </authorList>
    </citation>
    <scope>NUCLEOTIDE SEQUENCE</scope>
    <source>
        <strain evidence="4">FL130A</strain>
    </source>
</reference>
<comment type="catalytic activity">
    <reaction evidence="1">
        <text>ATP + H2O = ADP + phosphate + H(+)</text>
        <dbReference type="Rhea" id="RHEA:13065"/>
        <dbReference type="ChEBI" id="CHEBI:15377"/>
        <dbReference type="ChEBI" id="CHEBI:15378"/>
        <dbReference type="ChEBI" id="CHEBI:30616"/>
        <dbReference type="ChEBI" id="CHEBI:43474"/>
        <dbReference type="ChEBI" id="CHEBI:456216"/>
        <dbReference type="EC" id="5.6.2.3"/>
    </reaction>
</comment>
<dbReference type="GO" id="GO:0006281">
    <property type="term" value="P:DNA repair"/>
    <property type="evidence" value="ECO:0007669"/>
    <property type="project" value="UniProtKB-KW"/>
</dbReference>
<keyword evidence="1" id="KW-0067">ATP-binding</keyword>
<dbReference type="PANTHER" id="PTHR10492">
    <property type="match status" value="1"/>
</dbReference>
<dbReference type="GO" id="GO:0006310">
    <property type="term" value="P:DNA recombination"/>
    <property type="evidence" value="ECO:0007669"/>
    <property type="project" value="UniProtKB-KW"/>
</dbReference>
<evidence type="ECO:0000259" key="3">
    <source>
        <dbReference type="Pfam" id="PF21530"/>
    </source>
</evidence>
<dbReference type="Pfam" id="PF05970">
    <property type="entry name" value="PIF1"/>
    <property type="match status" value="1"/>
</dbReference>
<dbReference type="InterPro" id="IPR010285">
    <property type="entry name" value="DNA_helicase_pif1-like_DEAD"/>
</dbReference>
<dbReference type="SUPFAM" id="SSF52540">
    <property type="entry name" value="P-loop containing nucleoside triphosphate hydrolases"/>
    <property type="match status" value="2"/>
</dbReference>
<evidence type="ECO:0000259" key="2">
    <source>
        <dbReference type="Pfam" id="PF05970"/>
    </source>
</evidence>
<proteinExistence type="inferred from homology"/>
<dbReference type="EMBL" id="CAJVPS010018666">
    <property type="protein sequence ID" value="CAG8698277.1"/>
    <property type="molecule type" value="Genomic_DNA"/>
</dbReference>
<dbReference type="AlphaFoldDB" id="A0A9N9HNM6"/>
<evidence type="ECO:0000313" key="5">
    <source>
        <dbReference type="Proteomes" id="UP000789508"/>
    </source>
</evidence>
<feature type="domain" description="DNA helicase Pif1-like DEAD-box helicase" evidence="2">
    <location>
        <begin position="4"/>
        <end position="163"/>
    </location>
</feature>
<keyword evidence="1" id="KW-0234">DNA repair</keyword>
<dbReference type="Pfam" id="PF21530">
    <property type="entry name" value="Pif1_2B_dom"/>
    <property type="match status" value="1"/>
</dbReference>
<dbReference type="GO" id="GO:0005524">
    <property type="term" value="F:ATP binding"/>
    <property type="evidence" value="ECO:0007669"/>
    <property type="project" value="UniProtKB-KW"/>
</dbReference>
<dbReference type="GO" id="GO:0043139">
    <property type="term" value="F:5'-3' DNA helicase activity"/>
    <property type="evidence" value="ECO:0007669"/>
    <property type="project" value="UniProtKB-EC"/>
</dbReference>
<dbReference type="OrthoDB" id="3691720at2759"/>
<comment type="caution">
    <text evidence="4">The sequence shown here is derived from an EMBL/GenBank/DDBJ whole genome shotgun (WGS) entry which is preliminary data.</text>
</comment>
<gene>
    <name evidence="4" type="ORF">ALEPTO_LOCUS11468</name>
</gene>
<keyword evidence="1" id="KW-0347">Helicase</keyword>
<sequence>GLNRIAIAVTSSGIAALLMSGGKTAHFRFKIPLKLIKTTTLNIKKQSDLADLIRKAKVILWDEAPMMDRFAFEAVDRSFRDLMDVNEPFGGKVMVLGGDFRQILSVVVRGTRAQIVNACLKSSDLWKFFTSMKLTKNMRVQQQENVEQKNFVDFLLQVGEGKVLVYSDIGDDFIQLPDDIVLSSKDDKNLEKLISEIFNDINTNYQNSDYIEDRAILTTKNIDVEKINDQILKSIPDKQVFEYKSADSIEEKEEVDSSLYTLEFLNSLTPSGMPPHELNLKIDVPVILLRNINPAEGLYNGTRLIIKNCYDYIFEAEILTGVNQGKKIFLPRIRLTPSDLDLLFQLVRRQFPIKLSFAMTINKVQGQTIPIMGLYLPKSVFTHGQLYVALSRVQSKNNIKVLVEDRHKKEKEGIYTKNIVYREIFAESE</sequence>
<name>A0A9N9HNM6_9GLOM</name>
<feature type="non-terminal residue" evidence="4">
    <location>
        <position position="1"/>
    </location>
</feature>
<dbReference type="InterPro" id="IPR027417">
    <property type="entry name" value="P-loop_NTPase"/>
</dbReference>
<protein>
    <recommendedName>
        <fullName evidence="1">ATP-dependent DNA helicase</fullName>
        <ecNumber evidence="1">5.6.2.3</ecNumber>
    </recommendedName>
</protein>
<keyword evidence="1" id="KW-0227">DNA damage</keyword>
<keyword evidence="1" id="KW-0233">DNA recombination</keyword>
<dbReference type="Gene3D" id="3.40.50.300">
    <property type="entry name" value="P-loop containing nucleotide triphosphate hydrolases"/>
    <property type="match status" value="1"/>
</dbReference>
<keyword evidence="1" id="KW-0547">Nucleotide-binding</keyword>
<comment type="cofactor">
    <cofactor evidence="1">
        <name>Mg(2+)</name>
        <dbReference type="ChEBI" id="CHEBI:18420"/>
    </cofactor>
</comment>
<dbReference type="InterPro" id="IPR049163">
    <property type="entry name" value="Pif1-like_2B_dom"/>
</dbReference>
<dbReference type="GO" id="GO:0016787">
    <property type="term" value="F:hydrolase activity"/>
    <property type="evidence" value="ECO:0007669"/>
    <property type="project" value="UniProtKB-KW"/>
</dbReference>
<organism evidence="4 5">
    <name type="scientific">Ambispora leptoticha</name>
    <dbReference type="NCBI Taxonomy" id="144679"/>
    <lineage>
        <taxon>Eukaryota</taxon>
        <taxon>Fungi</taxon>
        <taxon>Fungi incertae sedis</taxon>
        <taxon>Mucoromycota</taxon>
        <taxon>Glomeromycotina</taxon>
        <taxon>Glomeromycetes</taxon>
        <taxon>Archaeosporales</taxon>
        <taxon>Ambisporaceae</taxon>
        <taxon>Ambispora</taxon>
    </lineage>
</organism>
<evidence type="ECO:0000256" key="1">
    <source>
        <dbReference type="RuleBase" id="RU363044"/>
    </source>
</evidence>